<feature type="region of interest" description="Disordered" evidence="1">
    <location>
        <begin position="99"/>
        <end position="126"/>
    </location>
</feature>
<feature type="compositionally biased region" description="Low complexity" evidence="1">
    <location>
        <begin position="102"/>
        <end position="126"/>
    </location>
</feature>
<keyword evidence="3" id="KW-1185">Reference proteome</keyword>
<evidence type="ECO:0000313" key="3">
    <source>
        <dbReference type="Proteomes" id="UP000244722"/>
    </source>
</evidence>
<accession>A0A2T6ZAH4</accession>
<protein>
    <submittedName>
        <fullName evidence="2">Uncharacterized protein</fullName>
    </submittedName>
</protein>
<dbReference type="EMBL" id="NESQ01000520">
    <property type="protein sequence ID" value="PUU72497.1"/>
    <property type="molecule type" value="Genomic_DNA"/>
</dbReference>
<gene>
    <name evidence="2" type="ORF">B9Z19DRAFT_1069723</name>
</gene>
<dbReference type="AlphaFoldDB" id="A0A2T6ZAH4"/>
<sequence length="126" mass="14069">MMSTRRSTMRKAEVDQEMIAELNKILEQEREAILADWRPYYPNQFDQDGSPLANLPIPIEVDSLPISPAPFVNPSPILPPMARMKSLLDRVVKRPRSSYIGSTLSANSPPNTPPSRSSTSTHPLTL</sequence>
<comment type="caution">
    <text evidence="2">The sequence shown here is derived from an EMBL/GenBank/DDBJ whole genome shotgun (WGS) entry which is preliminary data.</text>
</comment>
<dbReference type="Proteomes" id="UP000244722">
    <property type="component" value="Unassembled WGS sequence"/>
</dbReference>
<name>A0A2T6ZAH4_TUBBO</name>
<proteinExistence type="predicted"/>
<evidence type="ECO:0000256" key="1">
    <source>
        <dbReference type="SAM" id="MobiDB-lite"/>
    </source>
</evidence>
<evidence type="ECO:0000313" key="2">
    <source>
        <dbReference type="EMBL" id="PUU72497.1"/>
    </source>
</evidence>
<reference evidence="2 3" key="1">
    <citation type="submission" date="2017-04" db="EMBL/GenBank/DDBJ databases">
        <title>Draft genome sequence of Tuber borchii Vittad., a whitish edible truffle.</title>
        <authorList>
            <consortium name="DOE Joint Genome Institute"/>
            <person name="Murat C."/>
            <person name="Kuo A."/>
            <person name="Barry K.W."/>
            <person name="Clum A."/>
            <person name="Dockter R.B."/>
            <person name="Fauchery L."/>
            <person name="Iotti M."/>
            <person name="Kohler A."/>
            <person name="Labutti K."/>
            <person name="Lindquist E.A."/>
            <person name="Lipzen A."/>
            <person name="Ohm R.A."/>
            <person name="Wang M."/>
            <person name="Grigoriev I.V."/>
            <person name="Zambonelli A."/>
            <person name="Martin F.M."/>
        </authorList>
    </citation>
    <scope>NUCLEOTIDE SEQUENCE [LARGE SCALE GENOMIC DNA]</scope>
    <source>
        <strain evidence="2 3">Tbo3840</strain>
    </source>
</reference>
<organism evidence="2 3">
    <name type="scientific">Tuber borchii</name>
    <name type="common">White truffle</name>
    <dbReference type="NCBI Taxonomy" id="42251"/>
    <lineage>
        <taxon>Eukaryota</taxon>
        <taxon>Fungi</taxon>
        <taxon>Dikarya</taxon>
        <taxon>Ascomycota</taxon>
        <taxon>Pezizomycotina</taxon>
        <taxon>Pezizomycetes</taxon>
        <taxon>Pezizales</taxon>
        <taxon>Tuberaceae</taxon>
        <taxon>Tuber</taxon>
    </lineage>
</organism>